<proteinExistence type="predicted"/>
<dbReference type="EMBL" id="DRPZ01000281">
    <property type="protein sequence ID" value="HGY10607.1"/>
    <property type="molecule type" value="Genomic_DNA"/>
</dbReference>
<evidence type="ECO:0000259" key="1">
    <source>
        <dbReference type="Pfam" id="PF12697"/>
    </source>
</evidence>
<dbReference type="InterPro" id="IPR000073">
    <property type="entry name" value="AB_hydrolase_1"/>
</dbReference>
<dbReference type="GO" id="GO:0016787">
    <property type="term" value="F:hydrolase activity"/>
    <property type="evidence" value="ECO:0007669"/>
    <property type="project" value="UniProtKB-KW"/>
</dbReference>
<evidence type="ECO:0000313" key="2">
    <source>
        <dbReference type="EMBL" id="HGY10607.1"/>
    </source>
</evidence>
<dbReference type="Gene3D" id="3.40.50.1820">
    <property type="entry name" value="alpha/beta hydrolase"/>
    <property type="match status" value="1"/>
</dbReference>
<dbReference type="Proteomes" id="UP000885759">
    <property type="component" value="Unassembled WGS sequence"/>
</dbReference>
<comment type="caution">
    <text evidence="2">The sequence shown here is derived from an EMBL/GenBank/DDBJ whole genome shotgun (WGS) entry which is preliminary data.</text>
</comment>
<gene>
    <name evidence="2" type="ORF">ENK37_11260</name>
</gene>
<name>A0A7C4V7B9_9DEIN</name>
<reference evidence="2" key="1">
    <citation type="journal article" date="2020" name="mSystems">
        <title>Genome- and Community-Level Interaction Insights into Carbon Utilization and Element Cycling Functions of Hydrothermarchaeota in Hydrothermal Sediment.</title>
        <authorList>
            <person name="Zhou Z."/>
            <person name="Liu Y."/>
            <person name="Xu W."/>
            <person name="Pan J."/>
            <person name="Luo Z.H."/>
            <person name="Li M."/>
        </authorList>
    </citation>
    <scope>NUCLEOTIDE SEQUENCE [LARGE SCALE GENOMIC DNA]</scope>
    <source>
        <strain evidence="2">HyVt-570</strain>
    </source>
</reference>
<dbReference type="InterPro" id="IPR050266">
    <property type="entry name" value="AB_hydrolase_sf"/>
</dbReference>
<dbReference type="PANTHER" id="PTHR43798">
    <property type="entry name" value="MONOACYLGLYCEROL LIPASE"/>
    <property type="match status" value="1"/>
</dbReference>
<dbReference type="GO" id="GO:0016020">
    <property type="term" value="C:membrane"/>
    <property type="evidence" value="ECO:0007669"/>
    <property type="project" value="TreeGrafter"/>
</dbReference>
<sequence>MNQATSADGVRIAWTAEGSGPPVVLVHGITENLHAWDPVARRLAADRTVVRLDLRGHGASDPGEDYGLAAMAGDVAAVIQAAGLERPDVVGHSLGGMVATTLGAPFPLRSLVNVDQPLALAGIKSLIEPLRAQLEDPQTFDPVMRQVLVQMEGERLSEAERTRLHALRRPRQDVVLGIWHDLWTLPEDDLAVVVNELLKDYRVPYLALHGIDPGPEYVDWLRARIPGAEVEVWPEHGHYPHLVDPDRFVERLRAFWSAV</sequence>
<organism evidence="2">
    <name type="scientific">Oceanithermus profundus</name>
    <dbReference type="NCBI Taxonomy" id="187137"/>
    <lineage>
        <taxon>Bacteria</taxon>
        <taxon>Thermotogati</taxon>
        <taxon>Deinococcota</taxon>
        <taxon>Deinococci</taxon>
        <taxon>Thermales</taxon>
        <taxon>Thermaceae</taxon>
        <taxon>Oceanithermus</taxon>
    </lineage>
</organism>
<dbReference type="SUPFAM" id="SSF53474">
    <property type="entry name" value="alpha/beta-Hydrolases"/>
    <property type="match status" value="1"/>
</dbReference>
<accession>A0A7C4V7B9</accession>
<dbReference type="Pfam" id="PF12697">
    <property type="entry name" value="Abhydrolase_6"/>
    <property type="match status" value="1"/>
</dbReference>
<protein>
    <submittedName>
        <fullName evidence="2">Alpha/beta hydrolase</fullName>
    </submittedName>
</protein>
<keyword evidence="2" id="KW-0378">Hydrolase</keyword>
<feature type="domain" description="AB hydrolase-1" evidence="1">
    <location>
        <begin position="23"/>
        <end position="250"/>
    </location>
</feature>
<dbReference type="InterPro" id="IPR029058">
    <property type="entry name" value="AB_hydrolase_fold"/>
</dbReference>
<dbReference type="AlphaFoldDB" id="A0A7C4V7B9"/>
<dbReference type="PANTHER" id="PTHR43798:SF33">
    <property type="entry name" value="HYDROLASE, PUTATIVE (AFU_ORTHOLOGUE AFUA_2G14860)-RELATED"/>
    <property type="match status" value="1"/>
</dbReference>